<name>A0ACD1AEW4_9FIRM</name>
<dbReference type="Proteomes" id="UP000594014">
    <property type="component" value="Chromosome"/>
</dbReference>
<gene>
    <name evidence="1" type="ORF">FRZ06_17430</name>
</gene>
<proteinExistence type="predicted"/>
<accession>A0ACD1AEW4</accession>
<evidence type="ECO:0000313" key="1">
    <source>
        <dbReference type="EMBL" id="QOX65001.1"/>
    </source>
</evidence>
<organism evidence="1 2">
    <name type="scientific">Anoxybacterium hadale</name>
    <dbReference type="NCBI Taxonomy" id="3408580"/>
    <lineage>
        <taxon>Bacteria</taxon>
        <taxon>Bacillati</taxon>
        <taxon>Bacillota</taxon>
        <taxon>Clostridia</taxon>
        <taxon>Peptostreptococcales</taxon>
        <taxon>Anaerovoracaceae</taxon>
        <taxon>Anoxybacterium</taxon>
    </lineage>
</organism>
<sequence length="323" mass="36060">MTESHSSHETMIQSQKKLVVTIILVSFILTAKFIGAYTTKSLALLSDSWHLATDLISLIISWWGIRSSLKPASTKYSYGYCRYSVFTALINNVSLILISIYILYQAILRYFHPVEIAPRGMILLSVLGLMINLAIIRNLGNHSKNANVKSVFLHFMGDALSDVGVLLGGVIILLTGQHGVDTLLSAALACLILKNALRMCYECTKILLEAVPRDISIEELRDALKEIQEIVDVKDIHVWSLSMETLAMTAHICIHEANMSLYETTLHKVQHMLKEQFGIEHSAIQIENLPCSSCYHSKPDHSLGCNLCVDCTRVSTDVQKKRC</sequence>
<keyword evidence="2" id="KW-1185">Reference proteome</keyword>
<dbReference type="EMBL" id="CP042469">
    <property type="protein sequence ID" value="QOX65001.1"/>
    <property type="molecule type" value="Genomic_DNA"/>
</dbReference>
<evidence type="ECO:0000313" key="2">
    <source>
        <dbReference type="Proteomes" id="UP000594014"/>
    </source>
</evidence>
<reference evidence="1" key="1">
    <citation type="submission" date="2019-08" db="EMBL/GenBank/DDBJ databases">
        <title>Genome sequence of Clostridiales bacterium MT110.</title>
        <authorList>
            <person name="Cao J."/>
        </authorList>
    </citation>
    <scope>NUCLEOTIDE SEQUENCE</scope>
    <source>
        <strain evidence="1">MT110</strain>
    </source>
</reference>
<protein>
    <submittedName>
        <fullName evidence="1">Cation transporter</fullName>
    </submittedName>
</protein>